<sequence length="142" mass="16304">MFEAQPPASPVGVASMLHSNSQRRTHRANLWSNILRLCVIHVPSCHNKDKARKALDEELTCHALSYAVIPCWSYLLRGPRIFDLIIVPISFQPAADCCTVMIKILKHLPGLSKSYTFRVLDQIIFKNDMPKQQYFRHEKAFL</sequence>
<proteinExistence type="predicted"/>
<dbReference type="AlphaFoldDB" id="A0A4Y7PLV8"/>
<reference evidence="1 2" key="1">
    <citation type="submission" date="2018-06" db="EMBL/GenBank/DDBJ databases">
        <title>A transcriptomic atlas of mushroom development highlights an independent origin of complex multicellularity.</title>
        <authorList>
            <consortium name="DOE Joint Genome Institute"/>
            <person name="Krizsan K."/>
            <person name="Almasi E."/>
            <person name="Merenyi Z."/>
            <person name="Sahu N."/>
            <person name="Viragh M."/>
            <person name="Koszo T."/>
            <person name="Mondo S."/>
            <person name="Kiss B."/>
            <person name="Balint B."/>
            <person name="Kues U."/>
            <person name="Barry K."/>
            <person name="Hegedus J.C."/>
            <person name="Henrissat B."/>
            <person name="Johnson J."/>
            <person name="Lipzen A."/>
            <person name="Ohm R."/>
            <person name="Nagy I."/>
            <person name="Pangilinan J."/>
            <person name="Yan J."/>
            <person name="Xiong Y."/>
            <person name="Grigoriev I.V."/>
            <person name="Hibbett D.S."/>
            <person name="Nagy L.G."/>
        </authorList>
    </citation>
    <scope>NUCLEOTIDE SEQUENCE [LARGE SCALE GENOMIC DNA]</scope>
    <source>
        <strain evidence="1 2">SZMC22713</strain>
    </source>
</reference>
<keyword evidence="2" id="KW-1185">Reference proteome</keyword>
<protein>
    <submittedName>
        <fullName evidence="1">Uncharacterized protein</fullName>
    </submittedName>
</protein>
<name>A0A4Y7PLV8_9AGAM</name>
<dbReference type="EMBL" id="ML170261">
    <property type="protein sequence ID" value="TDL15822.1"/>
    <property type="molecule type" value="Genomic_DNA"/>
</dbReference>
<dbReference type="VEuPathDB" id="FungiDB:BD410DRAFT_85398"/>
<evidence type="ECO:0000313" key="2">
    <source>
        <dbReference type="Proteomes" id="UP000294933"/>
    </source>
</evidence>
<dbReference type="Proteomes" id="UP000294933">
    <property type="component" value="Unassembled WGS sequence"/>
</dbReference>
<accession>A0A4Y7PLV8</accession>
<organism evidence="1 2">
    <name type="scientific">Rickenella mellea</name>
    <dbReference type="NCBI Taxonomy" id="50990"/>
    <lineage>
        <taxon>Eukaryota</taxon>
        <taxon>Fungi</taxon>
        <taxon>Dikarya</taxon>
        <taxon>Basidiomycota</taxon>
        <taxon>Agaricomycotina</taxon>
        <taxon>Agaricomycetes</taxon>
        <taxon>Hymenochaetales</taxon>
        <taxon>Rickenellaceae</taxon>
        <taxon>Rickenella</taxon>
    </lineage>
</organism>
<gene>
    <name evidence="1" type="ORF">BD410DRAFT_85398</name>
</gene>
<evidence type="ECO:0000313" key="1">
    <source>
        <dbReference type="EMBL" id="TDL15822.1"/>
    </source>
</evidence>